<dbReference type="FunFam" id="3.30.70.2510:FF:000001">
    <property type="entry name" value="tRNA pseudouridine synthase Pus10"/>
    <property type="match status" value="1"/>
</dbReference>
<evidence type="ECO:0000256" key="7">
    <source>
        <dbReference type="ARBA" id="ARBA00083669"/>
    </source>
</evidence>
<dbReference type="GO" id="GO:0003723">
    <property type="term" value="F:RNA binding"/>
    <property type="evidence" value="ECO:0007669"/>
    <property type="project" value="InterPro"/>
</dbReference>
<protein>
    <recommendedName>
        <fullName evidence="2">tRNA pseudouridine(55) synthase</fullName>
        <ecNumber evidence="2">5.4.99.25</ecNumber>
    </recommendedName>
    <alternativeName>
        <fullName evidence="7">tRNA pseudouridine 55 synthase</fullName>
    </alternativeName>
    <alternativeName>
        <fullName evidence="5">tRNA pseudouridylate synthase</fullName>
    </alternativeName>
    <alternativeName>
        <fullName evidence="6">tRNA-uridine isomerase</fullName>
    </alternativeName>
</protein>
<dbReference type="Gene3D" id="3.30.70.2510">
    <property type="match status" value="1"/>
</dbReference>
<gene>
    <name evidence="11" type="primary">LOC111129080</name>
</gene>
<evidence type="ECO:0000256" key="5">
    <source>
        <dbReference type="ARBA" id="ARBA00075270"/>
    </source>
</evidence>
<dbReference type="KEGG" id="cvn:111129080"/>
<comment type="similarity">
    <text evidence="1">Belongs to the pseudouridine synthase Pus10 family.</text>
</comment>
<dbReference type="Proteomes" id="UP000694844">
    <property type="component" value="Chromosome 4"/>
</dbReference>
<evidence type="ECO:0000256" key="3">
    <source>
        <dbReference type="ARBA" id="ARBA00022694"/>
    </source>
</evidence>
<feature type="domain" description="Pus10-like C-terminal" evidence="9">
    <location>
        <begin position="257"/>
        <end position="487"/>
    </location>
</feature>
<evidence type="ECO:0000259" key="9">
    <source>
        <dbReference type="Pfam" id="PF21238"/>
    </source>
</evidence>
<dbReference type="InterPro" id="IPR048742">
    <property type="entry name" value="Pus10_N_euk"/>
</dbReference>
<dbReference type="GeneID" id="111129080"/>
<accession>A0A8B8DTB1</accession>
<dbReference type="FunFam" id="3.30.70.3190:FF:000001">
    <property type="entry name" value="tRNA pseudouridine synthase Pus10"/>
    <property type="match status" value="1"/>
</dbReference>
<dbReference type="OrthoDB" id="271937at2759"/>
<dbReference type="AlphaFoldDB" id="A0A8B8DTB1"/>
<evidence type="ECO:0000256" key="6">
    <source>
        <dbReference type="ARBA" id="ARBA00079393"/>
    </source>
</evidence>
<dbReference type="Gene3D" id="1.10.10.2050">
    <property type="match status" value="1"/>
</dbReference>
<name>A0A8B8DTB1_CRAVI</name>
<feature type="domain" description="Pus10 N-terminal eukaryotes" evidence="8">
    <location>
        <begin position="73"/>
        <end position="251"/>
    </location>
</feature>
<keyword evidence="3" id="KW-0819">tRNA processing</keyword>
<dbReference type="InterPro" id="IPR039894">
    <property type="entry name" value="Pus10-like"/>
</dbReference>
<dbReference type="Gene3D" id="3.30.70.3190">
    <property type="match status" value="1"/>
</dbReference>
<dbReference type="PANTHER" id="PTHR21568">
    <property type="entry name" value="TRNA PSEUDOURIDINE SYNTHASE PUS10"/>
    <property type="match status" value="1"/>
</dbReference>
<evidence type="ECO:0000256" key="4">
    <source>
        <dbReference type="ARBA" id="ARBA00023235"/>
    </source>
</evidence>
<dbReference type="PANTHER" id="PTHR21568:SF0">
    <property type="entry name" value="TRNA PSEUDOURIDINE SYNTHASE PUS10"/>
    <property type="match status" value="1"/>
</dbReference>
<dbReference type="Pfam" id="PF21237">
    <property type="entry name" value="Pus10_N_euk"/>
    <property type="match status" value="1"/>
</dbReference>
<proteinExistence type="inferred from homology"/>
<dbReference type="GO" id="GO:0160148">
    <property type="term" value="F:tRNA pseudouridine(55) synthase activity"/>
    <property type="evidence" value="ECO:0007669"/>
    <property type="project" value="UniProtKB-EC"/>
</dbReference>
<evidence type="ECO:0000256" key="1">
    <source>
        <dbReference type="ARBA" id="ARBA00009652"/>
    </source>
</evidence>
<keyword evidence="4" id="KW-0413">Isomerase</keyword>
<evidence type="ECO:0000313" key="11">
    <source>
        <dbReference type="RefSeq" id="XP_022330873.1"/>
    </source>
</evidence>
<dbReference type="SUPFAM" id="SSF55120">
    <property type="entry name" value="Pseudouridine synthase"/>
    <property type="match status" value="1"/>
</dbReference>
<organism evidence="10 11">
    <name type="scientific">Crassostrea virginica</name>
    <name type="common">Eastern oyster</name>
    <dbReference type="NCBI Taxonomy" id="6565"/>
    <lineage>
        <taxon>Eukaryota</taxon>
        <taxon>Metazoa</taxon>
        <taxon>Spiralia</taxon>
        <taxon>Lophotrochozoa</taxon>
        <taxon>Mollusca</taxon>
        <taxon>Bivalvia</taxon>
        <taxon>Autobranchia</taxon>
        <taxon>Pteriomorphia</taxon>
        <taxon>Ostreida</taxon>
        <taxon>Ostreoidea</taxon>
        <taxon>Ostreidae</taxon>
        <taxon>Crassostrea</taxon>
    </lineage>
</organism>
<evidence type="ECO:0000256" key="2">
    <source>
        <dbReference type="ARBA" id="ARBA00012787"/>
    </source>
</evidence>
<dbReference type="InterPro" id="IPR048741">
    <property type="entry name" value="Pus10-like_C"/>
</dbReference>
<dbReference type="GO" id="GO:0031119">
    <property type="term" value="P:tRNA pseudouridine synthesis"/>
    <property type="evidence" value="ECO:0007669"/>
    <property type="project" value="UniProtKB-ARBA"/>
</dbReference>
<reference evidence="11" key="1">
    <citation type="submission" date="2025-08" db="UniProtKB">
        <authorList>
            <consortium name="RefSeq"/>
        </authorList>
    </citation>
    <scope>IDENTIFICATION</scope>
    <source>
        <tissue evidence="11">Whole sample</tissue>
    </source>
</reference>
<dbReference type="RefSeq" id="XP_022330873.1">
    <property type="nucleotide sequence ID" value="XM_022475165.1"/>
</dbReference>
<dbReference type="EC" id="5.4.99.25" evidence="2"/>
<dbReference type="Pfam" id="PF21238">
    <property type="entry name" value="Pus10_C"/>
    <property type="match status" value="1"/>
</dbReference>
<sequence length="497" mass="57232">MAAPMKGKLFSTDPAVTQEIVLLLTQHGVCARCVLRFLGMGDVGQFRASTEELMEKVKSLVVDQEDLLSSLPCPACLGILQVYLEEPFLNRIVEAVKSSDHQFQNFICSLTTPVCSLVREHAFLLLLREKFKALYEHRDLEDIASVKDVWKWRSGPILAAALDTPFELKSKFDIILHFTFEKSDRECTFLSYHSPDVFRKRKNRQKNYGDTYTRANVARVLSNMTDTYFKRNYSTPKSDEKNLCRCDEIKCVHDAVFIAGRYNKYSRTLSQTPWILDGGRKSQSSVEEEICGPLKKQFLYAEQRFSSSGREDVDVRMLGKGRPFVVEMENPRRVQFTPEVLREIQQEINKSADVKVRDLQIVDKNDINRLKEGEIEKTKTYSALCWSREPLSRQQLDKLQDIKDLVIYQKTPIRVLHRRPLATRERVIYSMSTEKVDDLHFTLNLSTQAGTYIKEFVHGDFGRTTPNLSSLTGQECDILELDVQSVELDWPPSLENS</sequence>
<evidence type="ECO:0000313" key="10">
    <source>
        <dbReference type="Proteomes" id="UP000694844"/>
    </source>
</evidence>
<keyword evidence="10" id="KW-1185">Reference proteome</keyword>
<dbReference type="NCBIfam" id="TIGR01213">
    <property type="entry name" value="pseudo_Pus10arc"/>
    <property type="match status" value="1"/>
</dbReference>
<evidence type="ECO:0000259" key="8">
    <source>
        <dbReference type="Pfam" id="PF21237"/>
    </source>
</evidence>
<dbReference type="InterPro" id="IPR020103">
    <property type="entry name" value="PsdUridine_synth_cat_dom_sf"/>
</dbReference>